<sequence length="721" mass="76818">MPYVRSVVNAPKTALTISTVTSGTPKTNTDLGGYRLNIRFESGGLGSDHSSFSDAEDSTGTGVRVSSPTSTASHDYPDSEGWEDLYPSDSASRSRIPVERQVVEAPRPAPAVHHVKRPSPPKRESQHHEHTLRGHRHSRPTEPEIVESPEDFPGYARGAQPPPPNWGHPHPPPGFAPGPAASPFAPNGTNQLIPFSQPGAFGYPNPFAPTPGPGSPGYFPPASNQPAPPPPMANPLSPRGAAHYGGSPSPYGGQELMQYSPFFSYGSPPPGYPMQHGVPPMYYPYQMIPHPSHSHSPAKDGSPAPPDPKDDEKYSRLEKLIIDQQTAVAAREELRLKAEKEKEERKIADRKEREAREAAEKERKEQREIAEQERREAREAAERKEAREAADRAAAQKKEIEEAIAKAERDKKLIEEAVAKATAEATAAAQKKVLDQAAADKAAADAVAAAKAAQAKLEADHAAAVQAAMEKATAEGAALLKAAEEKAKADQEAAVKAAAEKAAADAKKAAEDAAAAAAPPPDMQKKPIRFKDAVGRKFSFPFHLCKTWQGMEELIKQAFLHVEFLGPHVAEGHYDLVGPNGEIILPPIWETVIEPDWAITMHMWPMPEPPAPAPAPEVAAAPPPPPAAPARGTKGAKGGTKKTTPAPHPEVVIVPDSGGAGPEVVVVDSADAAGAPPVRKAHTTKVSPLLMWAAGRSAKSGKGSKKPEPIGAQHDVFCRVM</sequence>
<dbReference type="GeneID" id="28895207"/>
<accession>A0A165K2E9</accession>
<keyword evidence="5" id="KW-1185">Reference proteome</keyword>
<feature type="compositionally biased region" description="Pro residues" evidence="2">
    <location>
        <begin position="610"/>
        <end position="628"/>
    </location>
</feature>
<feature type="region of interest" description="Disordered" evidence="2">
    <location>
        <begin position="610"/>
        <end position="657"/>
    </location>
</feature>
<evidence type="ECO:0000256" key="1">
    <source>
        <dbReference type="SAM" id="Coils"/>
    </source>
</evidence>
<proteinExistence type="predicted"/>
<dbReference type="STRING" id="1328760.A0A165K2E9"/>
<protein>
    <recommendedName>
        <fullName evidence="3">Ubiquitin-like domain-containing protein</fullName>
    </recommendedName>
</protein>
<dbReference type="Proteomes" id="UP000076632">
    <property type="component" value="Unassembled WGS sequence"/>
</dbReference>
<dbReference type="InterPro" id="IPR054464">
    <property type="entry name" value="ULD_fung"/>
</dbReference>
<dbReference type="EMBL" id="KV407454">
    <property type="protein sequence ID" value="KZF26906.1"/>
    <property type="molecule type" value="Genomic_DNA"/>
</dbReference>
<feature type="region of interest" description="Disordered" evidence="2">
    <location>
        <begin position="289"/>
        <end position="314"/>
    </location>
</feature>
<feature type="region of interest" description="Disordered" evidence="2">
    <location>
        <begin position="45"/>
        <end position="249"/>
    </location>
</feature>
<evidence type="ECO:0000256" key="2">
    <source>
        <dbReference type="SAM" id="MobiDB-lite"/>
    </source>
</evidence>
<dbReference type="OrthoDB" id="3045089at2759"/>
<organism evidence="4 5">
    <name type="scientific">Xylona heveae (strain CBS 132557 / TC161)</name>
    <dbReference type="NCBI Taxonomy" id="1328760"/>
    <lineage>
        <taxon>Eukaryota</taxon>
        <taxon>Fungi</taxon>
        <taxon>Dikarya</taxon>
        <taxon>Ascomycota</taxon>
        <taxon>Pezizomycotina</taxon>
        <taxon>Xylonomycetes</taxon>
        <taxon>Xylonales</taxon>
        <taxon>Xylonaceae</taxon>
        <taxon>Xylona</taxon>
    </lineage>
</organism>
<dbReference type="InParanoid" id="A0A165K2E9"/>
<feature type="compositionally biased region" description="Basic and acidic residues" evidence="2">
    <location>
        <begin position="121"/>
        <end position="132"/>
    </location>
</feature>
<feature type="region of interest" description="Disordered" evidence="2">
    <location>
        <begin position="335"/>
        <end position="396"/>
    </location>
</feature>
<feature type="coiled-coil region" evidence="1">
    <location>
        <begin position="480"/>
        <end position="516"/>
    </location>
</feature>
<feature type="compositionally biased region" description="Pro residues" evidence="2">
    <location>
        <begin position="160"/>
        <end position="176"/>
    </location>
</feature>
<dbReference type="Pfam" id="PF22893">
    <property type="entry name" value="ULD_2"/>
    <property type="match status" value="1"/>
</dbReference>
<dbReference type="OMA" id="SHEYQDY"/>
<evidence type="ECO:0000313" key="5">
    <source>
        <dbReference type="Proteomes" id="UP000076632"/>
    </source>
</evidence>
<feature type="compositionally biased region" description="Polar residues" evidence="2">
    <location>
        <begin position="48"/>
        <end position="73"/>
    </location>
</feature>
<dbReference type="AlphaFoldDB" id="A0A165K2E9"/>
<evidence type="ECO:0000313" key="4">
    <source>
        <dbReference type="EMBL" id="KZF26906.1"/>
    </source>
</evidence>
<feature type="compositionally biased region" description="Low complexity" evidence="2">
    <location>
        <begin position="177"/>
        <end position="186"/>
    </location>
</feature>
<evidence type="ECO:0000259" key="3">
    <source>
        <dbReference type="Pfam" id="PF22893"/>
    </source>
</evidence>
<dbReference type="RefSeq" id="XP_018192461.1">
    <property type="nucleotide sequence ID" value="XM_018330070.1"/>
</dbReference>
<keyword evidence="1" id="KW-0175">Coiled coil</keyword>
<gene>
    <name evidence="4" type="ORF">L228DRAFT_21520</name>
</gene>
<name>A0A165K2E9_XYLHT</name>
<feature type="domain" description="Ubiquitin-like" evidence="3">
    <location>
        <begin position="524"/>
        <end position="607"/>
    </location>
</feature>
<reference evidence="4 5" key="1">
    <citation type="journal article" date="2016" name="Fungal Biol.">
        <title>The genome of Xylona heveae provides a window into fungal endophytism.</title>
        <authorList>
            <person name="Gazis R."/>
            <person name="Kuo A."/>
            <person name="Riley R."/>
            <person name="LaButti K."/>
            <person name="Lipzen A."/>
            <person name="Lin J."/>
            <person name="Amirebrahimi M."/>
            <person name="Hesse C.N."/>
            <person name="Spatafora J.W."/>
            <person name="Henrissat B."/>
            <person name="Hainaut M."/>
            <person name="Grigoriev I.V."/>
            <person name="Hibbett D.S."/>
        </authorList>
    </citation>
    <scope>NUCLEOTIDE SEQUENCE [LARGE SCALE GENOMIC DNA]</scope>
    <source>
        <strain evidence="4 5">TC161</strain>
    </source>
</reference>